<dbReference type="OrthoDB" id="4068467at2759"/>
<accession>A0A8J2T0P6</accession>
<dbReference type="Proteomes" id="UP000019375">
    <property type="component" value="Unassembled WGS sequence"/>
</dbReference>
<dbReference type="AlphaFoldDB" id="A0A8J2T0P6"/>
<proteinExistence type="predicted"/>
<feature type="region of interest" description="Disordered" evidence="1">
    <location>
        <begin position="534"/>
        <end position="565"/>
    </location>
</feature>
<evidence type="ECO:0000313" key="2">
    <source>
        <dbReference type="EMBL" id="CDF87831.1"/>
    </source>
</evidence>
<feature type="region of interest" description="Disordered" evidence="1">
    <location>
        <begin position="487"/>
        <end position="513"/>
    </location>
</feature>
<feature type="compositionally biased region" description="Basic residues" evidence="1">
    <location>
        <begin position="633"/>
        <end position="644"/>
    </location>
</feature>
<sequence length="681" mass="76542">MIEKEWVHQVSFDDLAPSMIDDEVQYIKHSGHHVGFKNRFIHIPPQFNPLYGLHHTSASGDWSSSSSSLQGLGMSRTNLRPRLPPPPVNSSLRPTTPGVDEPKNAKIYDLTSIRLKDERQIMSDTQRNTERNSGSRSGYTQDAFSHLNEPEDTAAAKWMGEENMNPRRKSFAGMSDEELSKLEDYYASRGRSSKLPAVDKFDFHEQAPIFIDDTPRKGIQAALVDPLTPVYPSRPVVDHRAISLTKQHKDYTAERRTVSCYISGRRHTWSAADWYVENEVMDGDHFVVVTTISRFEDQLEIEAYQQRHAHLSRSLSGTGSSYSNGSSPSYMSPSPLSLGLQICDIHMEAKLKCRNILNYYATRLGNKCVKITVEMVKEDSTKTSITKTVALYKPDLQIISTVSTNIQIKFKNGNVKLPNFLMRHYAMPTCIIPYEFIDPKLLREDAGVPATEKERRQRLSPLPASSKDRLDDLDKLILKTLKNPYETSADSHKKASRASLDSNSSVEDYFPPANEQKRKIERFESLGYVKPKPSRPEVFLNWGNSGEDTSRKTTRSNSSISRSSRLYSDGGAVYKVKSLVDGLGRSDDTSSHDGTLSRKSSRLHPHKPGRPRLARSKTTEAPPRHTSGTPANHKSKSLHKHKTKDAHSLPTSPTPGKHHGSGKHEKKHGGHLGTFFKKLFG</sequence>
<evidence type="ECO:0000256" key="1">
    <source>
        <dbReference type="SAM" id="MobiDB-lite"/>
    </source>
</evidence>
<feature type="compositionally biased region" description="Basic residues" evidence="1">
    <location>
        <begin position="599"/>
        <end position="615"/>
    </location>
</feature>
<organism evidence="2 3">
    <name type="scientific">Zygosaccharomyces bailii (strain CLIB 213 / ATCC 58445 / CBS 680 / BCRC 21525 / NBRC 1098 / NCYC 1416 / NRRL Y-2227)</name>
    <dbReference type="NCBI Taxonomy" id="1333698"/>
    <lineage>
        <taxon>Eukaryota</taxon>
        <taxon>Fungi</taxon>
        <taxon>Dikarya</taxon>
        <taxon>Ascomycota</taxon>
        <taxon>Saccharomycotina</taxon>
        <taxon>Saccharomycetes</taxon>
        <taxon>Saccharomycetales</taxon>
        <taxon>Saccharomycetaceae</taxon>
        <taxon>Zygosaccharomyces</taxon>
    </lineage>
</organism>
<feature type="region of interest" description="Disordered" evidence="1">
    <location>
        <begin position="58"/>
        <end position="146"/>
    </location>
</feature>
<feature type="region of interest" description="Disordered" evidence="1">
    <location>
        <begin position="582"/>
        <end position="673"/>
    </location>
</feature>
<feature type="compositionally biased region" description="Low complexity" evidence="1">
    <location>
        <begin position="555"/>
        <end position="565"/>
    </location>
</feature>
<name>A0A8J2T0P6_ZYGB2</name>
<evidence type="ECO:0000313" key="3">
    <source>
        <dbReference type="Proteomes" id="UP000019375"/>
    </source>
</evidence>
<protein>
    <submittedName>
        <fullName evidence="2">BN860_15456g1_1</fullName>
    </submittedName>
</protein>
<feature type="compositionally biased region" description="Polar residues" evidence="1">
    <location>
        <begin position="122"/>
        <end position="143"/>
    </location>
</feature>
<dbReference type="EMBL" id="HG316454">
    <property type="protein sequence ID" value="CDF87831.1"/>
    <property type="molecule type" value="Genomic_DNA"/>
</dbReference>
<gene>
    <name evidence="2" type="ORF">BN860_15456g</name>
</gene>
<reference evidence="3" key="1">
    <citation type="journal article" date="2013" name="Genome Announc.">
        <title>Genome sequence of the food spoilage yeast Zygosaccharomyces bailii CLIB 213(T).</title>
        <authorList>
            <person name="Galeote V."/>
            <person name="Bigey F."/>
            <person name="Devillers H."/>
            <person name="Neuveglise C."/>
            <person name="Dequin S."/>
        </authorList>
    </citation>
    <scope>NUCLEOTIDE SEQUENCE [LARGE SCALE GENOMIC DNA]</scope>
    <source>
        <strain evidence="3">CLIB 213 / ATCC 58445 / CBS 680 / CCRC 21525 / NBRC 1098 / NCYC 1416 / NRRL Y-2227</strain>
    </source>
</reference>
<feature type="compositionally biased region" description="Basic residues" evidence="1">
    <location>
        <begin position="656"/>
        <end position="670"/>
    </location>
</feature>
<keyword evidence="3" id="KW-1185">Reference proteome</keyword>
<feature type="compositionally biased region" description="Low complexity" evidence="1">
    <location>
        <begin position="58"/>
        <end position="68"/>
    </location>
</feature>